<dbReference type="InterPro" id="IPR003141">
    <property type="entry name" value="Pol/His_phosphatase_N"/>
</dbReference>
<evidence type="ECO:0000256" key="2">
    <source>
        <dbReference type="ARBA" id="ARBA00009152"/>
    </source>
</evidence>
<dbReference type="RefSeq" id="WP_091229914.1">
    <property type="nucleotide sequence ID" value="NZ_FMKA01000001.1"/>
</dbReference>
<dbReference type="AlphaFoldDB" id="A0A1D3TP84"/>
<dbReference type="GO" id="GO:0005737">
    <property type="term" value="C:cytoplasm"/>
    <property type="evidence" value="ECO:0007669"/>
    <property type="project" value="TreeGrafter"/>
</dbReference>
<proteinExistence type="inferred from homology"/>
<comment type="catalytic activity">
    <reaction evidence="7 8">
        <text>L-histidinol phosphate + H2O = L-histidinol + phosphate</text>
        <dbReference type="Rhea" id="RHEA:14465"/>
        <dbReference type="ChEBI" id="CHEBI:15377"/>
        <dbReference type="ChEBI" id="CHEBI:43474"/>
        <dbReference type="ChEBI" id="CHEBI:57699"/>
        <dbReference type="ChEBI" id="CHEBI:57980"/>
        <dbReference type="EC" id="3.1.3.15"/>
    </reaction>
</comment>
<evidence type="ECO:0000259" key="9">
    <source>
        <dbReference type="SMART" id="SM00481"/>
    </source>
</evidence>
<evidence type="ECO:0000256" key="3">
    <source>
        <dbReference type="ARBA" id="ARBA00013085"/>
    </source>
</evidence>
<dbReference type="SUPFAM" id="SSF89550">
    <property type="entry name" value="PHP domain-like"/>
    <property type="match status" value="1"/>
</dbReference>
<evidence type="ECO:0000256" key="5">
    <source>
        <dbReference type="ARBA" id="ARBA00022801"/>
    </source>
</evidence>
<keyword evidence="6 8" id="KW-0368">Histidine biosynthesis</keyword>
<dbReference type="OrthoDB" id="9775255at2"/>
<dbReference type="UniPathway" id="UPA00031">
    <property type="reaction ID" value="UER00013"/>
</dbReference>
<dbReference type="EMBL" id="FMKA01000001">
    <property type="protein sequence ID" value="SCP95206.1"/>
    <property type="molecule type" value="Genomic_DNA"/>
</dbReference>
<dbReference type="InterPro" id="IPR004013">
    <property type="entry name" value="PHP_dom"/>
</dbReference>
<dbReference type="InterPro" id="IPR016195">
    <property type="entry name" value="Pol/histidinol_Pase-like"/>
</dbReference>
<reference evidence="10 11" key="1">
    <citation type="submission" date="2016-09" db="EMBL/GenBank/DDBJ databases">
        <authorList>
            <person name="Capua I."/>
            <person name="De Benedictis P."/>
            <person name="Joannis T."/>
            <person name="Lombin L.H."/>
            <person name="Cattoli G."/>
        </authorList>
    </citation>
    <scope>NUCLEOTIDE SEQUENCE [LARGE SCALE GENOMIC DNA]</scope>
    <source>
        <strain evidence="10 11">GluBS11</strain>
    </source>
</reference>
<sequence length="266" mass="31130">MNSDFHLHSDFSGDSDTPLHEMIEEGIRLGLETMCFTDHQDWDYPSEDTSFTFDTDSYFSELARLKEHYADKITILTGVEIGLQPHLSERLKHYVEKYPFDFIIGSSHVVHRMDPYYPEFFESRSEEEAYQEYFESIIENVRLFSDFDVYGHIDYVVRYGPNKGLYYSYENYADVIDRILKLLIEKGCGIELNTAGFKYGLGYPNPHPDVIKRYHELGGEIITVGSDGHKPEHIAYDFHRVSSILKDAGFRYYTVFEKRIPSFIKL</sequence>
<dbReference type="Gene3D" id="3.20.20.140">
    <property type="entry name" value="Metal-dependent hydrolases"/>
    <property type="match status" value="1"/>
</dbReference>
<protein>
    <recommendedName>
        <fullName evidence="3 8">Histidinol-phosphatase</fullName>
        <shortName evidence="8">HolPase</shortName>
        <ecNumber evidence="3 8">3.1.3.15</ecNumber>
    </recommendedName>
</protein>
<dbReference type="InterPro" id="IPR010140">
    <property type="entry name" value="Histidinol_P_phosphatase_HisJ"/>
</dbReference>
<evidence type="ECO:0000313" key="11">
    <source>
        <dbReference type="Proteomes" id="UP000199315"/>
    </source>
</evidence>
<dbReference type="NCBIfam" id="TIGR01856">
    <property type="entry name" value="hisJ_fam"/>
    <property type="match status" value="1"/>
</dbReference>
<evidence type="ECO:0000256" key="7">
    <source>
        <dbReference type="ARBA" id="ARBA00049158"/>
    </source>
</evidence>
<dbReference type="EC" id="3.1.3.15" evidence="3 8"/>
<dbReference type="SMART" id="SM00481">
    <property type="entry name" value="POLIIIAc"/>
    <property type="match status" value="1"/>
</dbReference>
<organism evidence="10 11">
    <name type="scientific">Anaerobium acetethylicum</name>
    <dbReference type="NCBI Taxonomy" id="1619234"/>
    <lineage>
        <taxon>Bacteria</taxon>
        <taxon>Bacillati</taxon>
        <taxon>Bacillota</taxon>
        <taxon>Clostridia</taxon>
        <taxon>Lachnospirales</taxon>
        <taxon>Lachnospiraceae</taxon>
        <taxon>Anaerobium</taxon>
    </lineage>
</organism>
<keyword evidence="4 8" id="KW-0028">Amino-acid biosynthesis</keyword>
<dbReference type="Proteomes" id="UP000199315">
    <property type="component" value="Unassembled WGS sequence"/>
</dbReference>
<evidence type="ECO:0000256" key="8">
    <source>
        <dbReference type="RuleBase" id="RU366003"/>
    </source>
</evidence>
<dbReference type="PANTHER" id="PTHR21039:SF0">
    <property type="entry name" value="HISTIDINOL-PHOSPHATASE"/>
    <property type="match status" value="1"/>
</dbReference>
<keyword evidence="5 8" id="KW-0378">Hydrolase</keyword>
<evidence type="ECO:0000256" key="6">
    <source>
        <dbReference type="ARBA" id="ARBA00023102"/>
    </source>
</evidence>
<comment type="similarity">
    <text evidence="2 8">Belongs to the PHP hydrolase family. HisK subfamily.</text>
</comment>
<accession>A0A1D3TP84</accession>
<keyword evidence="11" id="KW-1185">Reference proteome</keyword>
<dbReference type="PANTHER" id="PTHR21039">
    <property type="entry name" value="HISTIDINOL PHOSPHATASE-RELATED"/>
    <property type="match status" value="1"/>
</dbReference>
<gene>
    <name evidence="10" type="ORF">SAMN05421730_1001394</name>
</gene>
<dbReference type="GO" id="GO:0000105">
    <property type="term" value="P:L-histidine biosynthetic process"/>
    <property type="evidence" value="ECO:0007669"/>
    <property type="project" value="UniProtKB-UniRule"/>
</dbReference>
<evidence type="ECO:0000256" key="4">
    <source>
        <dbReference type="ARBA" id="ARBA00022605"/>
    </source>
</evidence>
<evidence type="ECO:0000256" key="1">
    <source>
        <dbReference type="ARBA" id="ARBA00004970"/>
    </source>
</evidence>
<feature type="domain" description="Polymerase/histidinol phosphatase N-terminal" evidence="9">
    <location>
        <begin position="3"/>
        <end position="85"/>
    </location>
</feature>
<dbReference type="GO" id="GO:0004401">
    <property type="term" value="F:histidinol-phosphatase activity"/>
    <property type="evidence" value="ECO:0007669"/>
    <property type="project" value="UniProtKB-UniRule"/>
</dbReference>
<evidence type="ECO:0000313" key="10">
    <source>
        <dbReference type="EMBL" id="SCP95206.1"/>
    </source>
</evidence>
<dbReference type="Pfam" id="PF02811">
    <property type="entry name" value="PHP"/>
    <property type="match status" value="1"/>
</dbReference>
<comment type="pathway">
    <text evidence="1 8">Amino-acid biosynthesis; L-histidine biosynthesis; L-histidine from 5-phospho-alpha-D-ribose 1-diphosphate: step 8/9.</text>
</comment>
<name>A0A1D3TP84_9FIRM</name>
<dbReference type="STRING" id="1619234.SAMN05421730_1001394"/>